<reference evidence="1 2" key="1">
    <citation type="journal article" date="2018" name="PLoS Genet.">
        <title>Population sequencing reveals clonal diversity and ancestral inbreeding in the grapevine cultivar Chardonnay.</title>
        <authorList>
            <person name="Roach M.J."/>
            <person name="Johnson D.L."/>
            <person name="Bohlmann J."/>
            <person name="van Vuuren H.J."/>
            <person name="Jones S.J."/>
            <person name="Pretorius I.S."/>
            <person name="Schmidt S.A."/>
            <person name="Borneman A.R."/>
        </authorList>
    </citation>
    <scope>NUCLEOTIDE SEQUENCE [LARGE SCALE GENOMIC DNA]</scope>
    <source>
        <strain evidence="2">cv. Chardonnay</strain>
        <tissue evidence="1">Leaf</tissue>
    </source>
</reference>
<accession>A0A438EA72</accession>
<name>A0A438EA72_VITVI</name>
<dbReference type="Proteomes" id="UP000288805">
    <property type="component" value="Unassembled WGS sequence"/>
</dbReference>
<dbReference type="AlphaFoldDB" id="A0A438EA72"/>
<protein>
    <submittedName>
        <fullName evidence="1">Uncharacterized protein</fullName>
    </submittedName>
</protein>
<sequence>MVPPLLLDVSHYYSCGLERDSTWVARFGRPPAPPTAQHLEHDAADDLLDEQLDTDYRMRHCYTRVYQLIR</sequence>
<evidence type="ECO:0000313" key="1">
    <source>
        <dbReference type="EMBL" id="RVW44681.1"/>
    </source>
</evidence>
<dbReference type="EMBL" id="QGNW01001345">
    <property type="protein sequence ID" value="RVW44681.1"/>
    <property type="molecule type" value="Genomic_DNA"/>
</dbReference>
<evidence type="ECO:0000313" key="2">
    <source>
        <dbReference type="Proteomes" id="UP000288805"/>
    </source>
</evidence>
<comment type="caution">
    <text evidence="1">The sequence shown here is derived from an EMBL/GenBank/DDBJ whole genome shotgun (WGS) entry which is preliminary data.</text>
</comment>
<organism evidence="1 2">
    <name type="scientific">Vitis vinifera</name>
    <name type="common">Grape</name>
    <dbReference type="NCBI Taxonomy" id="29760"/>
    <lineage>
        <taxon>Eukaryota</taxon>
        <taxon>Viridiplantae</taxon>
        <taxon>Streptophyta</taxon>
        <taxon>Embryophyta</taxon>
        <taxon>Tracheophyta</taxon>
        <taxon>Spermatophyta</taxon>
        <taxon>Magnoliopsida</taxon>
        <taxon>eudicotyledons</taxon>
        <taxon>Gunneridae</taxon>
        <taxon>Pentapetalae</taxon>
        <taxon>rosids</taxon>
        <taxon>Vitales</taxon>
        <taxon>Vitaceae</taxon>
        <taxon>Viteae</taxon>
        <taxon>Vitis</taxon>
    </lineage>
</organism>
<proteinExistence type="predicted"/>
<gene>
    <name evidence="1" type="ORF">CK203_115585</name>
</gene>